<dbReference type="EMBL" id="SRLO01000020">
    <property type="protein sequence ID" value="TNN85469.1"/>
    <property type="molecule type" value="Genomic_DNA"/>
</dbReference>
<accession>A0A4Z2J5I6</accession>
<reference evidence="2 3" key="1">
    <citation type="submission" date="2019-03" db="EMBL/GenBank/DDBJ databases">
        <title>First draft genome of Liparis tanakae, snailfish: a comprehensive survey of snailfish specific genes.</title>
        <authorList>
            <person name="Kim W."/>
            <person name="Song I."/>
            <person name="Jeong J.-H."/>
            <person name="Kim D."/>
            <person name="Kim S."/>
            <person name="Ryu S."/>
            <person name="Song J.Y."/>
            <person name="Lee S.K."/>
        </authorList>
    </citation>
    <scope>NUCLEOTIDE SEQUENCE [LARGE SCALE GENOMIC DNA]</scope>
    <source>
        <tissue evidence="2">Muscle</tissue>
    </source>
</reference>
<dbReference type="Proteomes" id="UP000314294">
    <property type="component" value="Unassembled WGS sequence"/>
</dbReference>
<dbReference type="AlphaFoldDB" id="A0A4Z2J5I6"/>
<evidence type="ECO:0000313" key="2">
    <source>
        <dbReference type="EMBL" id="TNN85469.1"/>
    </source>
</evidence>
<proteinExistence type="predicted"/>
<comment type="caution">
    <text evidence="2">The sequence shown here is derived from an EMBL/GenBank/DDBJ whole genome shotgun (WGS) entry which is preliminary data.</text>
</comment>
<feature type="region of interest" description="Disordered" evidence="1">
    <location>
        <begin position="1"/>
        <end position="26"/>
    </location>
</feature>
<sequence length="64" mass="6973">MSQAGDRHKGEAGLSGGRAGDKDRRGMGKQLVIATASSHQFALVCSHYYLQRGRNQRPADGWTE</sequence>
<evidence type="ECO:0000256" key="1">
    <source>
        <dbReference type="SAM" id="MobiDB-lite"/>
    </source>
</evidence>
<keyword evidence="3" id="KW-1185">Reference proteome</keyword>
<evidence type="ECO:0000313" key="3">
    <source>
        <dbReference type="Proteomes" id="UP000314294"/>
    </source>
</evidence>
<organism evidence="2 3">
    <name type="scientific">Liparis tanakae</name>
    <name type="common">Tanaka's snailfish</name>
    <dbReference type="NCBI Taxonomy" id="230148"/>
    <lineage>
        <taxon>Eukaryota</taxon>
        <taxon>Metazoa</taxon>
        <taxon>Chordata</taxon>
        <taxon>Craniata</taxon>
        <taxon>Vertebrata</taxon>
        <taxon>Euteleostomi</taxon>
        <taxon>Actinopterygii</taxon>
        <taxon>Neopterygii</taxon>
        <taxon>Teleostei</taxon>
        <taxon>Neoteleostei</taxon>
        <taxon>Acanthomorphata</taxon>
        <taxon>Eupercaria</taxon>
        <taxon>Perciformes</taxon>
        <taxon>Cottioidei</taxon>
        <taxon>Cottales</taxon>
        <taxon>Liparidae</taxon>
        <taxon>Liparis</taxon>
    </lineage>
</organism>
<protein>
    <submittedName>
        <fullName evidence="2">Uncharacterized protein</fullName>
    </submittedName>
</protein>
<feature type="compositionally biased region" description="Basic and acidic residues" evidence="1">
    <location>
        <begin position="1"/>
        <end position="11"/>
    </location>
</feature>
<name>A0A4Z2J5I6_9TELE</name>
<gene>
    <name evidence="2" type="ORF">EYF80_004101</name>
</gene>